<dbReference type="EMBL" id="CP136865">
    <property type="protein sequence ID" value="WOJ96467.1"/>
    <property type="molecule type" value="Genomic_DNA"/>
</dbReference>
<dbReference type="InterPro" id="IPR029058">
    <property type="entry name" value="AB_hydrolase_fold"/>
</dbReference>
<dbReference type="Gene3D" id="3.40.50.1820">
    <property type="entry name" value="alpha/beta hydrolase"/>
    <property type="match status" value="1"/>
</dbReference>
<gene>
    <name evidence="2" type="ORF">R0137_14605</name>
</gene>
<dbReference type="Pfam" id="PF12697">
    <property type="entry name" value="Abhydrolase_6"/>
    <property type="match status" value="1"/>
</dbReference>
<reference evidence="2 3" key="1">
    <citation type="submission" date="2023-10" db="EMBL/GenBank/DDBJ databases">
        <title>Two novel species belonging to the OM43/NOR5 clade.</title>
        <authorList>
            <person name="Park M."/>
        </authorList>
    </citation>
    <scope>NUCLEOTIDE SEQUENCE [LARGE SCALE GENOMIC DNA]</scope>
    <source>
        <strain evidence="2 3">IMCC45268</strain>
    </source>
</reference>
<feature type="domain" description="AB hydrolase-1" evidence="1">
    <location>
        <begin position="37"/>
        <end position="276"/>
    </location>
</feature>
<accession>A0ABZ0IBM6</accession>
<dbReference type="InterPro" id="IPR000073">
    <property type="entry name" value="AB_hydrolase_1"/>
</dbReference>
<evidence type="ECO:0000259" key="1">
    <source>
        <dbReference type="Pfam" id="PF12697"/>
    </source>
</evidence>
<dbReference type="SUPFAM" id="SSF53474">
    <property type="entry name" value="alpha/beta-Hydrolases"/>
    <property type="match status" value="1"/>
</dbReference>
<dbReference type="PANTHER" id="PTHR46438">
    <property type="entry name" value="ALPHA/BETA-HYDROLASES SUPERFAMILY PROTEIN"/>
    <property type="match status" value="1"/>
</dbReference>
<evidence type="ECO:0000313" key="2">
    <source>
        <dbReference type="EMBL" id="WOJ96467.1"/>
    </source>
</evidence>
<sequence length="290" mass="32122">MKVEPLAAAIVAEECVWSLSDAQTVLCYRRDGDGRPLLLLHSMNAAASAYEVKPFFEDMTLQVPLYAPDLPGFGRSERRDCVYSPEFYARVIIDIVKAMDLGSVDVLALSTTSEFVARAALEAPELFHSLTLVSPTGFMRRRSSRSSAAERVHGVLRLPLLGSGLFRILRTKPSIRFFLDKAFADGAPEEMVDYACASAAQPGASYAPFYFLSTQFFAPDAVGELYEPLKQPVLVLYDEDPNIGFDYLDEVALGRDNWRLHRIPSTLGLPHFEEPELTQAALVSFLEDSA</sequence>
<dbReference type="GO" id="GO:0016787">
    <property type="term" value="F:hydrolase activity"/>
    <property type="evidence" value="ECO:0007669"/>
    <property type="project" value="UniProtKB-KW"/>
</dbReference>
<keyword evidence="3" id="KW-1185">Reference proteome</keyword>
<keyword evidence="2" id="KW-0378">Hydrolase</keyword>
<protein>
    <submittedName>
        <fullName evidence="2">Alpha/beta hydrolase</fullName>
    </submittedName>
</protein>
<organism evidence="2 3">
    <name type="scientific">Congregibacter brevis</name>
    <dbReference type="NCBI Taxonomy" id="3081201"/>
    <lineage>
        <taxon>Bacteria</taxon>
        <taxon>Pseudomonadati</taxon>
        <taxon>Pseudomonadota</taxon>
        <taxon>Gammaproteobacteria</taxon>
        <taxon>Cellvibrionales</taxon>
        <taxon>Halieaceae</taxon>
        <taxon>Congregibacter</taxon>
    </lineage>
</organism>
<proteinExistence type="predicted"/>
<name>A0ABZ0IBM6_9GAMM</name>
<dbReference type="PANTHER" id="PTHR46438:SF2">
    <property type="entry name" value="ALPHA_BETA-HYDROLASES SUPERFAMILY PROTEIN"/>
    <property type="match status" value="1"/>
</dbReference>
<evidence type="ECO:0000313" key="3">
    <source>
        <dbReference type="Proteomes" id="UP001626549"/>
    </source>
</evidence>
<dbReference type="RefSeq" id="WP_407327144.1">
    <property type="nucleotide sequence ID" value="NZ_CP136865.1"/>
</dbReference>
<dbReference type="Proteomes" id="UP001626549">
    <property type="component" value="Chromosome"/>
</dbReference>